<dbReference type="RefSeq" id="WP_132492332.1">
    <property type="nucleotide sequence ID" value="NZ_SMKW01000060.1"/>
</dbReference>
<protein>
    <submittedName>
        <fullName evidence="2">SseB family protein</fullName>
    </submittedName>
</protein>
<comment type="caution">
    <text evidence="2">The sequence shown here is derived from an EMBL/GenBank/DDBJ whole genome shotgun (WGS) entry which is preliminary data.</text>
</comment>
<accession>A0A4R4Y9V2</accession>
<evidence type="ECO:0000313" key="2">
    <source>
        <dbReference type="EMBL" id="TDD41275.1"/>
    </source>
</evidence>
<dbReference type="Proteomes" id="UP000294947">
    <property type="component" value="Unassembled WGS sequence"/>
</dbReference>
<name>A0A4R4Y9V2_9PSEU</name>
<dbReference type="AlphaFoldDB" id="A0A4R4Y9V2"/>
<feature type="domain" description="SseB protein N-terminal" evidence="1">
    <location>
        <begin position="46"/>
        <end position="137"/>
    </location>
</feature>
<sequence length="163" mass="17839">MVVSITALLADGVEFLTVAMFLGRVPCVALAVGDGEPDLVVVAREVRAGQRPLKAFYAAFAQAVVFAQRPEKPGVFVTDIGRRGRWTLAFSSSERLAARAGECDYMSMPGADFLKLVPAGVGVMVDPDDEHRLPLQPRVDDFYALEREWKRTASARQAASRRK</sequence>
<keyword evidence="3" id="KW-1185">Reference proteome</keyword>
<gene>
    <name evidence="2" type="ORF">E1288_33230</name>
</gene>
<proteinExistence type="predicted"/>
<dbReference type="Pfam" id="PF07179">
    <property type="entry name" value="SseB"/>
    <property type="match status" value="1"/>
</dbReference>
<dbReference type="EMBL" id="SMKW01000060">
    <property type="protein sequence ID" value="TDD41275.1"/>
    <property type="molecule type" value="Genomic_DNA"/>
</dbReference>
<dbReference type="OrthoDB" id="3694630at2"/>
<evidence type="ECO:0000313" key="3">
    <source>
        <dbReference type="Proteomes" id="UP000294947"/>
    </source>
</evidence>
<organism evidence="2 3">
    <name type="scientific">Saccharopolyspora elongata</name>
    <dbReference type="NCBI Taxonomy" id="2530387"/>
    <lineage>
        <taxon>Bacteria</taxon>
        <taxon>Bacillati</taxon>
        <taxon>Actinomycetota</taxon>
        <taxon>Actinomycetes</taxon>
        <taxon>Pseudonocardiales</taxon>
        <taxon>Pseudonocardiaceae</taxon>
        <taxon>Saccharopolyspora</taxon>
    </lineage>
</organism>
<evidence type="ECO:0000259" key="1">
    <source>
        <dbReference type="Pfam" id="PF07179"/>
    </source>
</evidence>
<reference evidence="2 3" key="1">
    <citation type="submission" date="2019-03" db="EMBL/GenBank/DDBJ databases">
        <title>Draft genome sequences of novel Actinobacteria.</title>
        <authorList>
            <person name="Sahin N."/>
            <person name="Ay H."/>
            <person name="Saygin H."/>
        </authorList>
    </citation>
    <scope>NUCLEOTIDE SEQUENCE [LARGE SCALE GENOMIC DNA]</scope>
    <source>
        <strain evidence="2 3">7K502</strain>
    </source>
</reference>
<dbReference type="InterPro" id="IPR009839">
    <property type="entry name" value="SseB_N"/>
</dbReference>